<organism evidence="2 3">
    <name type="scientific">Sphingobacterium alkalisoli</name>
    <dbReference type="NCBI Taxonomy" id="1874115"/>
    <lineage>
        <taxon>Bacteria</taxon>
        <taxon>Pseudomonadati</taxon>
        <taxon>Bacteroidota</taxon>
        <taxon>Sphingobacteriia</taxon>
        <taxon>Sphingobacteriales</taxon>
        <taxon>Sphingobacteriaceae</taxon>
        <taxon>Sphingobacterium</taxon>
    </lineage>
</organism>
<dbReference type="EMBL" id="SUKA01000010">
    <property type="protein sequence ID" value="TJY61268.1"/>
    <property type="molecule type" value="Genomic_DNA"/>
</dbReference>
<dbReference type="Proteomes" id="UP000309872">
    <property type="component" value="Unassembled WGS sequence"/>
</dbReference>
<proteinExistence type="predicted"/>
<comment type="caution">
    <text evidence="2">The sequence shown here is derived from an EMBL/GenBank/DDBJ whole genome shotgun (WGS) entry which is preliminary data.</text>
</comment>
<dbReference type="InterPro" id="IPR008979">
    <property type="entry name" value="Galactose-bd-like_sf"/>
</dbReference>
<dbReference type="OrthoDB" id="1434826at2"/>
<evidence type="ECO:0000313" key="3">
    <source>
        <dbReference type="Proteomes" id="UP000309872"/>
    </source>
</evidence>
<name>A0A4U0GQY2_9SPHI</name>
<evidence type="ECO:0000259" key="1">
    <source>
        <dbReference type="PROSITE" id="PS50022"/>
    </source>
</evidence>
<dbReference type="PROSITE" id="PS50022">
    <property type="entry name" value="FA58C_3"/>
    <property type="match status" value="1"/>
</dbReference>
<sequence>MKRLNNIGLLLFCSFLLVGCTKQKLLLPVVEQGEEQGNIDVIAKPTDVTLIGGYDYKFVVKWPEMSDKTVKVVVSFEDQGVDRSVEFTDFTEDGVFVTQEQGDHDFILTSYASNGVVSKMAKTSVSNKGYIIEEVIANAESPFLYEGQMRINLNNPNLADIKVTVTYPKILGGSGQLSLQSAEENISGLFEAKDGTNTINVELEDNVGRKVSKQLQYQYSYQLEGTTITPFLGIVTLNALTNSNIGVKKIKVTYPTANGTAIEEVVGTSLVTFPAVVGTSTKNIDVEYEDVYGRVLVKTLNYVYNPTLTTFNTAASKTGWSVAVSANHEGDGGGGPALIDGNTDTFWHTPWSGAIPPWPHEATITFDQELLITKVILNIRHNNGSGAPKDFDLQISSDGETFTTYQSFTNTSNVARTVVSFDLIKTLQTKYVRVSFKNGFNAQFMSLGEISFEGYKE</sequence>
<dbReference type="Pfam" id="PF00754">
    <property type="entry name" value="F5_F8_type_C"/>
    <property type="match status" value="1"/>
</dbReference>
<feature type="domain" description="F5/8 type C" evidence="1">
    <location>
        <begin position="303"/>
        <end position="455"/>
    </location>
</feature>
<reference evidence="2 3" key="1">
    <citation type="submission" date="2019-04" db="EMBL/GenBank/DDBJ databases">
        <title>Sphingobacterium olei sp. nov., isolated from oil-contaminated soil.</title>
        <authorList>
            <person name="Liu B."/>
        </authorList>
    </citation>
    <scope>NUCLEOTIDE SEQUENCE [LARGE SCALE GENOMIC DNA]</scope>
    <source>
        <strain evidence="2 3">Y3L14</strain>
    </source>
</reference>
<dbReference type="Gene3D" id="2.60.120.260">
    <property type="entry name" value="Galactose-binding domain-like"/>
    <property type="match status" value="1"/>
</dbReference>
<dbReference type="AlphaFoldDB" id="A0A4U0GQY2"/>
<gene>
    <name evidence="2" type="ORF">FAZ19_21865</name>
</gene>
<accession>A0A4U0GQY2</accession>
<dbReference type="RefSeq" id="WP_136822904.1">
    <property type="nucleotide sequence ID" value="NZ_BMJX01000010.1"/>
</dbReference>
<protein>
    <submittedName>
        <fullName evidence="2">Discoidin domain-containing protein</fullName>
    </submittedName>
</protein>
<dbReference type="InterPro" id="IPR000421">
    <property type="entry name" value="FA58C"/>
</dbReference>
<dbReference type="PROSITE" id="PS51257">
    <property type="entry name" value="PROKAR_LIPOPROTEIN"/>
    <property type="match status" value="1"/>
</dbReference>
<dbReference type="SUPFAM" id="SSF49785">
    <property type="entry name" value="Galactose-binding domain-like"/>
    <property type="match status" value="1"/>
</dbReference>
<keyword evidence="3" id="KW-1185">Reference proteome</keyword>
<evidence type="ECO:0000313" key="2">
    <source>
        <dbReference type="EMBL" id="TJY61268.1"/>
    </source>
</evidence>